<name>A0A5C3PSC1_9APHY</name>
<accession>A0A5C3PSC1</accession>
<proteinExistence type="predicted"/>
<dbReference type="InParanoid" id="A0A5C3PSC1"/>
<protein>
    <submittedName>
        <fullName evidence="2">Uncharacterized protein</fullName>
    </submittedName>
</protein>
<evidence type="ECO:0000256" key="1">
    <source>
        <dbReference type="SAM" id="Phobius"/>
    </source>
</evidence>
<dbReference type="AlphaFoldDB" id="A0A5C3PSC1"/>
<reference evidence="2 3" key="1">
    <citation type="journal article" date="2019" name="Nat. Ecol. Evol.">
        <title>Megaphylogeny resolves global patterns of mushroom evolution.</title>
        <authorList>
            <person name="Varga T."/>
            <person name="Krizsan K."/>
            <person name="Foldi C."/>
            <person name="Dima B."/>
            <person name="Sanchez-Garcia M."/>
            <person name="Sanchez-Ramirez S."/>
            <person name="Szollosi G.J."/>
            <person name="Szarkandi J.G."/>
            <person name="Papp V."/>
            <person name="Albert L."/>
            <person name="Andreopoulos W."/>
            <person name="Angelini C."/>
            <person name="Antonin V."/>
            <person name="Barry K.W."/>
            <person name="Bougher N.L."/>
            <person name="Buchanan P."/>
            <person name="Buyck B."/>
            <person name="Bense V."/>
            <person name="Catcheside P."/>
            <person name="Chovatia M."/>
            <person name="Cooper J."/>
            <person name="Damon W."/>
            <person name="Desjardin D."/>
            <person name="Finy P."/>
            <person name="Geml J."/>
            <person name="Haridas S."/>
            <person name="Hughes K."/>
            <person name="Justo A."/>
            <person name="Karasinski D."/>
            <person name="Kautmanova I."/>
            <person name="Kiss B."/>
            <person name="Kocsube S."/>
            <person name="Kotiranta H."/>
            <person name="LaButti K.M."/>
            <person name="Lechner B.E."/>
            <person name="Liimatainen K."/>
            <person name="Lipzen A."/>
            <person name="Lukacs Z."/>
            <person name="Mihaltcheva S."/>
            <person name="Morgado L.N."/>
            <person name="Niskanen T."/>
            <person name="Noordeloos M.E."/>
            <person name="Ohm R.A."/>
            <person name="Ortiz-Santana B."/>
            <person name="Ovrebo C."/>
            <person name="Racz N."/>
            <person name="Riley R."/>
            <person name="Savchenko A."/>
            <person name="Shiryaev A."/>
            <person name="Soop K."/>
            <person name="Spirin V."/>
            <person name="Szebenyi C."/>
            <person name="Tomsovsky M."/>
            <person name="Tulloss R.E."/>
            <person name="Uehling J."/>
            <person name="Grigoriev I.V."/>
            <person name="Vagvolgyi C."/>
            <person name="Papp T."/>
            <person name="Martin F.M."/>
            <person name="Miettinen O."/>
            <person name="Hibbett D.S."/>
            <person name="Nagy L.G."/>
        </authorList>
    </citation>
    <scope>NUCLEOTIDE SEQUENCE [LARGE SCALE GENOMIC DNA]</scope>
    <source>
        <strain evidence="2 3">HHB13444</strain>
    </source>
</reference>
<organism evidence="2 3">
    <name type="scientific">Polyporus arcularius HHB13444</name>
    <dbReference type="NCBI Taxonomy" id="1314778"/>
    <lineage>
        <taxon>Eukaryota</taxon>
        <taxon>Fungi</taxon>
        <taxon>Dikarya</taxon>
        <taxon>Basidiomycota</taxon>
        <taxon>Agaricomycotina</taxon>
        <taxon>Agaricomycetes</taxon>
        <taxon>Polyporales</taxon>
        <taxon>Polyporaceae</taxon>
        <taxon>Polyporus</taxon>
    </lineage>
</organism>
<keyword evidence="1" id="KW-0812">Transmembrane</keyword>
<dbReference type="EMBL" id="ML210993">
    <property type="protein sequence ID" value="TFK92704.1"/>
    <property type="molecule type" value="Genomic_DNA"/>
</dbReference>
<keyword evidence="1" id="KW-1133">Transmembrane helix</keyword>
<keyword evidence="1" id="KW-0472">Membrane</keyword>
<gene>
    <name evidence="2" type="ORF">K466DRAFT_200392</name>
</gene>
<keyword evidence="3" id="KW-1185">Reference proteome</keyword>
<evidence type="ECO:0000313" key="2">
    <source>
        <dbReference type="EMBL" id="TFK92704.1"/>
    </source>
</evidence>
<dbReference type="Proteomes" id="UP000308197">
    <property type="component" value="Unassembled WGS sequence"/>
</dbReference>
<feature type="transmembrane region" description="Helical" evidence="1">
    <location>
        <begin position="20"/>
        <end position="36"/>
    </location>
</feature>
<evidence type="ECO:0000313" key="3">
    <source>
        <dbReference type="Proteomes" id="UP000308197"/>
    </source>
</evidence>
<sequence length="81" mass="9346">MEVDMVCRSPRSRLLPSSGYVLYSLLVFECSFWYFATCQRRVELKFVRSRRSVLLAVVHASSRSCVHDSVRGCVPQEKNES</sequence>